<dbReference type="EC" id="3.5.2.6" evidence="3"/>
<protein>
    <submittedName>
        <fullName evidence="3">Subclass B3 metallo-beta-lactamase</fullName>
        <ecNumber evidence="3">3.5.2.6</ecNumber>
    </submittedName>
</protein>
<dbReference type="NCBIfam" id="NF033105">
    <property type="entry name" value="bla_subclass_B3"/>
    <property type="match status" value="1"/>
</dbReference>
<dbReference type="InterPro" id="IPR036866">
    <property type="entry name" value="RibonucZ/Hydroxyglut_hydro"/>
</dbReference>
<dbReference type="SMART" id="SM00849">
    <property type="entry name" value="Lactamase_B"/>
    <property type="match status" value="1"/>
</dbReference>
<dbReference type="NCBIfam" id="NF012229">
    <property type="entry name" value="bla_class_B_core"/>
    <property type="match status" value="1"/>
</dbReference>
<accession>A0ABT0BAA6</accession>
<comment type="caution">
    <text evidence="3">The sequence shown here is derived from an EMBL/GenBank/DDBJ whole genome shotgun (WGS) entry which is preliminary data.</text>
</comment>
<dbReference type="Pfam" id="PF00753">
    <property type="entry name" value="Lactamase_B"/>
    <property type="match status" value="1"/>
</dbReference>
<dbReference type="InterPro" id="IPR050855">
    <property type="entry name" value="NDM-1-like"/>
</dbReference>
<name>A0ABT0BAA6_9SPHN</name>
<dbReference type="PANTHER" id="PTHR42951:SF17">
    <property type="entry name" value="METALLO-BETA-LACTAMASE DOMAIN-CONTAINING PROTEIN"/>
    <property type="match status" value="1"/>
</dbReference>
<evidence type="ECO:0000259" key="2">
    <source>
        <dbReference type="SMART" id="SM00849"/>
    </source>
</evidence>
<keyword evidence="4" id="KW-1185">Reference proteome</keyword>
<evidence type="ECO:0000313" key="3">
    <source>
        <dbReference type="EMBL" id="MCJ2182007.1"/>
    </source>
</evidence>
<reference evidence="3" key="1">
    <citation type="submission" date="2022-03" db="EMBL/GenBank/DDBJ databases">
        <title>Identification of a novel bacterium isolated from mangrove sediments.</title>
        <authorList>
            <person name="Pan X."/>
        </authorList>
    </citation>
    <scope>NUCLEOTIDE SEQUENCE</scope>
    <source>
        <strain evidence="3">B1949</strain>
    </source>
</reference>
<dbReference type="InterPro" id="IPR001279">
    <property type="entry name" value="Metallo-B-lactamas"/>
</dbReference>
<dbReference type="SUPFAM" id="SSF56281">
    <property type="entry name" value="Metallo-hydrolase/oxidoreductase"/>
    <property type="match status" value="1"/>
</dbReference>
<dbReference type="Proteomes" id="UP001162881">
    <property type="component" value="Unassembled WGS sequence"/>
</dbReference>
<feature type="domain" description="Metallo-beta-lactamase" evidence="2">
    <location>
        <begin position="73"/>
        <end position="269"/>
    </location>
</feature>
<dbReference type="EMBL" id="JALHLF010000010">
    <property type="protein sequence ID" value="MCJ2182007.1"/>
    <property type="molecule type" value="Genomic_DNA"/>
</dbReference>
<feature type="chain" id="PRO_5045561959" evidence="1">
    <location>
        <begin position="24"/>
        <end position="318"/>
    </location>
</feature>
<evidence type="ECO:0000313" key="4">
    <source>
        <dbReference type="Proteomes" id="UP001162881"/>
    </source>
</evidence>
<dbReference type="Gene3D" id="3.60.15.10">
    <property type="entry name" value="Ribonuclease Z/Hydroxyacylglutathione hydrolase-like"/>
    <property type="match status" value="1"/>
</dbReference>
<dbReference type="GO" id="GO:0008800">
    <property type="term" value="F:beta-lactamase activity"/>
    <property type="evidence" value="ECO:0007669"/>
    <property type="project" value="UniProtKB-EC"/>
</dbReference>
<keyword evidence="1" id="KW-0732">Signal</keyword>
<evidence type="ECO:0000256" key="1">
    <source>
        <dbReference type="SAM" id="SignalP"/>
    </source>
</evidence>
<proteinExistence type="predicted"/>
<gene>
    <name evidence="3" type="primary">bla</name>
    <name evidence="3" type="ORF">MTR62_04720</name>
</gene>
<keyword evidence="3" id="KW-0378">Hydrolase</keyword>
<feature type="signal peptide" evidence="1">
    <location>
        <begin position="1"/>
        <end position="23"/>
    </location>
</feature>
<sequence length="318" mass="32770">MTRIGASIAASAAILLYKGVALAHPAPGPMPPALTGAASRSALARACKGHEGWAVAAPAAQISANTWYVGTCGITALLVTTRAGLVLIDSGVREAAPLVLANIRALGFDPRAVRWMLSSHEHFDHVGAHGAMQKATGARVAVLASAVAVMESGKSAASDPQNGTLEDFAPVHVDRALADGESVKLGGIAFTIHATPAHTAGSASWTWPACSPARSASPRACVTMTYADSATAFGAKGYRFADHPDRIAAVRRGHARMAALPCGLLVTPHPGASNLFARFAGTAPLIDSKACTRYAQDAKSRFDARLAQETPSTPKEPQ</sequence>
<dbReference type="RefSeq" id="WP_244017484.1">
    <property type="nucleotide sequence ID" value="NZ_JALHLF010000010.1"/>
</dbReference>
<organism evidence="3 4">
    <name type="scientific">Novosphingobium organovorum</name>
    <dbReference type="NCBI Taxonomy" id="2930092"/>
    <lineage>
        <taxon>Bacteria</taxon>
        <taxon>Pseudomonadati</taxon>
        <taxon>Pseudomonadota</taxon>
        <taxon>Alphaproteobacteria</taxon>
        <taxon>Sphingomonadales</taxon>
        <taxon>Sphingomonadaceae</taxon>
        <taxon>Novosphingobium</taxon>
    </lineage>
</organism>
<dbReference type="PANTHER" id="PTHR42951">
    <property type="entry name" value="METALLO-BETA-LACTAMASE DOMAIN-CONTAINING"/>
    <property type="match status" value="1"/>
</dbReference>